<keyword evidence="2" id="KW-1185">Reference proteome</keyword>
<reference evidence="1" key="1">
    <citation type="submission" date="2021-06" db="EMBL/GenBank/DDBJ databases">
        <authorList>
            <person name="Kallberg Y."/>
            <person name="Tangrot J."/>
            <person name="Rosling A."/>
        </authorList>
    </citation>
    <scope>NUCLEOTIDE SEQUENCE</scope>
    <source>
        <strain evidence="1">MA461A</strain>
    </source>
</reference>
<feature type="non-terminal residue" evidence="1">
    <location>
        <position position="74"/>
    </location>
</feature>
<sequence>MKYFTSAILLLIAAFIGASVDAIVSGKFFDRIVVVVFENTGYTTALAQPYLQDLTNRTTGLLLTSFYAITHPSQ</sequence>
<proteinExistence type="predicted"/>
<dbReference type="Proteomes" id="UP000789920">
    <property type="component" value="Unassembled WGS sequence"/>
</dbReference>
<evidence type="ECO:0000313" key="2">
    <source>
        <dbReference type="Proteomes" id="UP000789920"/>
    </source>
</evidence>
<gene>
    <name evidence="1" type="ORF">RPERSI_LOCUS30011</name>
</gene>
<accession>A0ACA9SHB1</accession>
<protein>
    <submittedName>
        <fullName evidence="1">14087_t:CDS:1</fullName>
    </submittedName>
</protein>
<name>A0ACA9SHB1_9GLOM</name>
<evidence type="ECO:0000313" key="1">
    <source>
        <dbReference type="EMBL" id="CAG8836657.1"/>
    </source>
</evidence>
<comment type="caution">
    <text evidence="1">The sequence shown here is derived from an EMBL/GenBank/DDBJ whole genome shotgun (WGS) entry which is preliminary data.</text>
</comment>
<feature type="non-terminal residue" evidence="1">
    <location>
        <position position="1"/>
    </location>
</feature>
<organism evidence="1 2">
    <name type="scientific">Racocetra persica</name>
    <dbReference type="NCBI Taxonomy" id="160502"/>
    <lineage>
        <taxon>Eukaryota</taxon>
        <taxon>Fungi</taxon>
        <taxon>Fungi incertae sedis</taxon>
        <taxon>Mucoromycota</taxon>
        <taxon>Glomeromycotina</taxon>
        <taxon>Glomeromycetes</taxon>
        <taxon>Diversisporales</taxon>
        <taxon>Gigasporaceae</taxon>
        <taxon>Racocetra</taxon>
    </lineage>
</organism>
<dbReference type="EMBL" id="CAJVQC010115379">
    <property type="protein sequence ID" value="CAG8836657.1"/>
    <property type="molecule type" value="Genomic_DNA"/>
</dbReference>